<evidence type="ECO:0000313" key="1">
    <source>
        <dbReference type="EMBL" id="CAL1588555.1"/>
    </source>
</evidence>
<protein>
    <submittedName>
        <fullName evidence="1">Uncharacterized protein</fullName>
    </submittedName>
</protein>
<accession>A0AAV2KKH5</accession>
<reference evidence="1 2" key="1">
    <citation type="submission" date="2024-04" db="EMBL/GenBank/DDBJ databases">
        <authorList>
            <person name="Waldvogel A.-M."/>
            <person name="Schoenle A."/>
        </authorList>
    </citation>
    <scope>NUCLEOTIDE SEQUENCE [LARGE SCALE GENOMIC DNA]</scope>
</reference>
<dbReference type="AlphaFoldDB" id="A0AAV2KKH5"/>
<organism evidence="1 2">
    <name type="scientific">Knipowitschia caucasica</name>
    <name type="common">Caucasian dwarf goby</name>
    <name type="synonym">Pomatoschistus caucasicus</name>
    <dbReference type="NCBI Taxonomy" id="637954"/>
    <lineage>
        <taxon>Eukaryota</taxon>
        <taxon>Metazoa</taxon>
        <taxon>Chordata</taxon>
        <taxon>Craniata</taxon>
        <taxon>Vertebrata</taxon>
        <taxon>Euteleostomi</taxon>
        <taxon>Actinopterygii</taxon>
        <taxon>Neopterygii</taxon>
        <taxon>Teleostei</taxon>
        <taxon>Neoteleostei</taxon>
        <taxon>Acanthomorphata</taxon>
        <taxon>Gobiaria</taxon>
        <taxon>Gobiiformes</taxon>
        <taxon>Gobioidei</taxon>
        <taxon>Gobiidae</taxon>
        <taxon>Gobiinae</taxon>
        <taxon>Knipowitschia</taxon>
    </lineage>
</organism>
<proteinExistence type="predicted"/>
<keyword evidence="2" id="KW-1185">Reference proteome</keyword>
<evidence type="ECO:0000313" key="2">
    <source>
        <dbReference type="Proteomes" id="UP001497482"/>
    </source>
</evidence>
<name>A0AAV2KKH5_KNICA</name>
<dbReference type="Proteomes" id="UP001497482">
    <property type="component" value="Chromosome 18"/>
</dbReference>
<dbReference type="EMBL" id="OZ035840">
    <property type="protein sequence ID" value="CAL1588555.1"/>
    <property type="molecule type" value="Genomic_DNA"/>
</dbReference>
<gene>
    <name evidence="1" type="ORF">KC01_LOCUS18336</name>
</gene>
<sequence>MFRLTTPSPVLPLLAYHPECSSSATTPSPLVLLRCFRPHALRLLSVLQLPTATDSPITLTSNAITCVPNPAIPPTPLSFTPVSLTLSSCHFSLPPNTLPGSNNSPPSTPSLLSDLLLRRSNDAYSRTLASFHILTLAFLPPRLYPPLRTQYSPPNTAPYTFLRYPAGVLVSASVSGLARSPVCAVSGPILSTPPYQLSCTHTLHVLTEPGGVLTQTATLELTLSFSPVRWDVARCLTPGPASGTSTRYDLDHSGLPATFVTPPDPPPPFTLSC</sequence>